<evidence type="ECO:0000313" key="5">
    <source>
        <dbReference type="EMBL" id="GJT75407.1"/>
    </source>
</evidence>
<feature type="region of interest" description="Disordered" evidence="3">
    <location>
        <begin position="1"/>
        <end position="29"/>
    </location>
</feature>
<keyword evidence="1" id="KW-0863">Zinc-finger</keyword>
<feature type="coiled-coil region" evidence="2">
    <location>
        <begin position="1332"/>
        <end position="1359"/>
    </location>
</feature>
<dbReference type="PROSITE" id="PS50158">
    <property type="entry name" value="ZF_CCHC"/>
    <property type="match status" value="1"/>
</dbReference>
<reference evidence="5" key="1">
    <citation type="journal article" date="2022" name="Int. J. Mol. Sci.">
        <title>Draft Genome of Tanacetum Coccineum: Genomic Comparison of Closely Related Tanacetum-Family Plants.</title>
        <authorList>
            <person name="Yamashiro T."/>
            <person name="Shiraishi A."/>
            <person name="Nakayama K."/>
            <person name="Satake H."/>
        </authorList>
    </citation>
    <scope>NUCLEOTIDE SEQUENCE</scope>
</reference>
<evidence type="ECO:0000256" key="3">
    <source>
        <dbReference type="SAM" id="MobiDB-lite"/>
    </source>
</evidence>
<feature type="region of interest" description="Disordered" evidence="3">
    <location>
        <begin position="1379"/>
        <end position="1439"/>
    </location>
</feature>
<feature type="compositionally biased region" description="Polar residues" evidence="3">
    <location>
        <begin position="1415"/>
        <end position="1438"/>
    </location>
</feature>
<reference evidence="5" key="2">
    <citation type="submission" date="2022-01" db="EMBL/GenBank/DDBJ databases">
        <authorList>
            <person name="Yamashiro T."/>
            <person name="Shiraishi A."/>
            <person name="Satake H."/>
            <person name="Nakayama K."/>
        </authorList>
    </citation>
    <scope>NUCLEOTIDE SEQUENCE</scope>
</reference>
<feature type="region of interest" description="Disordered" evidence="3">
    <location>
        <begin position="1495"/>
        <end position="1519"/>
    </location>
</feature>
<name>A0ABQ5GI60_9ASTR</name>
<gene>
    <name evidence="5" type="ORF">Tco_1042132</name>
</gene>
<evidence type="ECO:0000256" key="1">
    <source>
        <dbReference type="PROSITE-ProRule" id="PRU00047"/>
    </source>
</evidence>
<dbReference type="InterPro" id="IPR001878">
    <property type="entry name" value="Znf_CCHC"/>
</dbReference>
<feature type="compositionally biased region" description="Basic and acidic residues" evidence="3">
    <location>
        <begin position="355"/>
        <end position="366"/>
    </location>
</feature>
<feature type="region of interest" description="Disordered" evidence="3">
    <location>
        <begin position="1807"/>
        <end position="1833"/>
    </location>
</feature>
<dbReference type="InterPro" id="IPR025724">
    <property type="entry name" value="GAG-pre-integrase_dom"/>
</dbReference>
<feature type="region of interest" description="Disordered" evidence="3">
    <location>
        <begin position="1665"/>
        <end position="1694"/>
    </location>
</feature>
<protein>
    <submittedName>
        <fullName evidence="5">Ribonuclease H-like domain-containing protein</fullName>
    </submittedName>
</protein>
<dbReference type="Pfam" id="PF07727">
    <property type="entry name" value="RVT_2"/>
    <property type="match status" value="1"/>
</dbReference>
<dbReference type="Gene3D" id="4.10.60.10">
    <property type="entry name" value="Zinc finger, CCHC-type"/>
    <property type="match status" value="1"/>
</dbReference>
<feature type="compositionally biased region" description="Polar residues" evidence="3">
    <location>
        <begin position="1502"/>
        <end position="1512"/>
    </location>
</feature>
<feature type="region of interest" description="Disordered" evidence="3">
    <location>
        <begin position="342"/>
        <end position="366"/>
    </location>
</feature>
<dbReference type="EMBL" id="BQNB010018527">
    <property type="protein sequence ID" value="GJT75407.1"/>
    <property type="molecule type" value="Genomic_DNA"/>
</dbReference>
<feature type="region of interest" description="Disordered" evidence="3">
    <location>
        <begin position="508"/>
        <end position="567"/>
    </location>
</feature>
<dbReference type="InterPro" id="IPR013103">
    <property type="entry name" value="RVT_2"/>
</dbReference>
<dbReference type="InterPro" id="IPR043502">
    <property type="entry name" value="DNA/RNA_pol_sf"/>
</dbReference>
<keyword evidence="6" id="KW-1185">Reference proteome</keyword>
<evidence type="ECO:0000259" key="4">
    <source>
        <dbReference type="PROSITE" id="PS50158"/>
    </source>
</evidence>
<dbReference type="SUPFAM" id="SSF57756">
    <property type="entry name" value="Retrovirus zinc finger-like domains"/>
    <property type="match status" value="1"/>
</dbReference>
<evidence type="ECO:0000256" key="2">
    <source>
        <dbReference type="SAM" id="Coils"/>
    </source>
</evidence>
<dbReference type="PANTHER" id="PTHR11439">
    <property type="entry name" value="GAG-POL-RELATED RETROTRANSPOSON"/>
    <property type="match status" value="1"/>
</dbReference>
<feature type="region of interest" description="Disordered" evidence="3">
    <location>
        <begin position="1159"/>
        <end position="1180"/>
    </location>
</feature>
<sequence length="2648" mass="298165">MSGSQDEIPPPPPPKETQQTPTQQTPQTVSTIKLPILKKGEYDIWAMKIEHYLAHTDYPIWEVIQNGNGPVSVTTDTSGQIKILPPKTGEEVVARERERKARTTLLMAIPEDHLAKFHKMTDAKEMWNAIKSRFGGNDESKKMQKYILKQQFEGFSVSNTDGIHKGYERFQSLLSQLEIHGAGVSTEDANQKFLRSLPSAWLQVSLIMRNKPGMDSLSFDDLYNNLRVFENDVKGSTASSSNLQNVAFVSENTNSTNEVSTAYGVSNTSGHCSKHEQTSTSSYSLLASQSSCPQLDHEDLDQVDEYDLEEMDLKWQVAMISMRIKKFQKKTGRKLQFDAKEPVGTGGWWNPGNKDGSRTGKKEESKALVTVDGESVDWTTHSEDDENYAFMASNSSGSDTQVTSCSNECKESYANLKRLYDAQREELSDASVEIKAYTQGLKKVEAQLVAHQQGQLWDKFGLGYGDYRYSGILSYENEVFQSVFKSNKSDFENPPLHKRLVKTSEMQAVPPPMTGNYMPSGPDIEIDDSQYTYGPEKTQPSESESQTTELDTCDSNISTEPSELVSEPVVNESNIEVQPKVWSDAPIIEEYESDSDDECVSVQTKGLDTPSFANKQVKTTRENVKNQSTHSQKPKVNNKELGHGFTERACFVCGSFSHLIRDCDYHVKLAKQVELNKQNMSKGNGTRDRKPNMEHMFNGVNKQNQFVPLAVQTRTGNNPVNTAKASSTNNFSTARQNVNRQTVLTSTALKVNTVKPIVNGVRPANVFHKTHSPSSRPFKRTTVLKTNFSNQKVYTVKVKEVSTVGEKWVTAVKSSAGCKWRTPGYNNNILSKYNGGSSLRNYSTFKDPLGRLKPKQAWGTRISLADFQDFNGGPVAFGGSKGYITGKGKIKTGKLDFEDVSFVKELQPFNLFSVSQMCDKKNKVLFTDSECLVLSPDFKLPDENQILLKVPRQNNMYSFNLENIVPLGGLKATTDESNLWHRRLGHVNFKNLKQTCGGILRQRFTYKAFSNDTLVLLVRRKATTKLPVVKANSFKLQDPSVYQNLKWYQSLEKLDNKKSIKKPMDSQVYERFQSLLVRLSIHGAGVSTEDANQKFLRSLPSAWLQVSLIMRNKPGMDSLSFDDLYNNLRVFENDVKGSTASSSNLQNVAFVSENTSSTNEVSTAHGVSNTSGHYSKHEQTSSYSLLASQSSCPQLDHEDLDQVDEYDLEEMDLKWQVAMISMRIKKFYKKTGRKLQFDAKEPVGFDKTKVECYNCHKTGHFARECRTKEDNRRRDGWNPGNKDGKRTEKKEESRALVTVDGECVDWTAHSEDDENFAFMASNSSGSDTQVCSNECKESYANLKRLYDAQREELSDASVEIKGLTSSDSENRPLHTRLLKTSEMQAVPPPMTGNYLPSGPDVEIDDSQYTYGPRKSQPSEPESQTTELDTCDSNTSTEPSELVYEPVVNESNVPVQPKVWSDAPIIEEYESDSDDECVSVQTKGLDTPSFANKQVKTPRENVKNQSTHSQKPKVNNKELGNGFNYKEQFCTGERKPTWNNVQRVNKQNQFVPLAVQTRTGNNPVNTAKTSVNTVKPIVNGVRPANVFHKTHSPSSRPFKRTTVLRTNFSKQKVYTVKVKEVSTVGEKWDTAVKSSAGKGPNWLFDLDYLTDSMNYHSVRSENQANLHAGQQESNQNTGTKDKIDAGDSEKEDESNQDCFELPIWHSYSSTNPFASKSDNKIGGPREEEQVFLDDLARLQRQEKEANEEAEALRKNLEQETENLVTQAGAAKSSSTNIFSTVSTTAKASGTNFVNTVSIPVSTASANEGLSISDTTNSQEDDSEIPPLEDIHEDTTDGIFTHSSYDDEGAEADFTNLETVVNVSPIPTSRINPSHPSALILGDPTSAVQTRSKVNKSSEAHAFVSYVQKQRRNNHKDFHHCLFACFLSQHEPKKISEALEDESWVDAMQEELLQFEIQKVWILVDLPYGKKAIGTKWVYRNKKDERGVVVRNKARLVAQGHRQEEGIDYDEVFAPVARLEAIRIFLAFASYMGFIVYQMDVKSAFLYGKIDEEVYVSQPPGFLDPKYPEKVYKVVKALYGLHQAPRAWYATLSTFLLKNGYRRGTIDKTLFLKKDKHDIILVQVYVDDIIFGSTKKSWCDEFEALMKSRFQMSSMGELTFFLGLQVKQKPNGIFISQDKYVAEILKKFDFASVKTASTPIETQKPLVKDEEASDVDVHLYRSMIGSLMYVTASRPDIMFAVCACSRFQVTPKTSHLSAVKRIFRYLKGKPKLGLWYPRESSFDLESYSDSDYAGANLDRKSTTGGCQFLGRRLITWQCKKQTIVATSTTEAEYVAAASCCGQVLWIQNQMLDYGFNFMNTKIYIDNESTICIVKNPVYHSKTKHIAIRHHFIRDAYEKKLIQVLKIHTNDNVADLLTKAFDFKSKKIAQVVRAWIQSKNSLVKHFEDMRLCRPSKEYLLVWFNPPRDVSMSCLTTKGMHTIGAVYTRKNWLVSVDEVMLVNALRRFRESLRGVTDGAEAFLILTLFILCLDKVSTDHANEITQEVLNAAAGGIFLYKTPNQAYQLLEDKVLLKLDWSKNQRTKSSLKKTVAFADEGSSNSDTDKIMARMDAMTLKMDAQYKELQSNSKKTKPDPNKVTEPMSRDGGSLNS</sequence>
<feature type="domain" description="CCHC-type" evidence="4">
    <location>
        <begin position="1252"/>
        <end position="1266"/>
    </location>
</feature>
<dbReference type="Proteomes" id="UP001151760">
    <property type="component" value="Unassembled WGS sequence"/>
</dbReference>
<feature type="compositionally biased region" description="Low complexity" evidence="3">
    <location>
        <begin position="16"/>
        <end position="28"/>
    </location>
</feature>
<feature type="compositionally biased region" description="Polar residues" evidence="3">
    <location>
        <begin position="1807"/>
        <end position="1816"/>
    </location>
</feature>
<keyword evidence="1" id="KW-0479">Metal-binding</keyword>
<feature type="region of interest" description="Disordered" evidence="3">
    <location>
        <begin position="2621"/>
        <end position="2648"/>
    </location>
</feature>
<dbReference type="Pfam" id="PF13976">
    <property type="entry name" value="gag_pre-integrs"/>
    <property type="match status" value="1"/>
</dbReference>
<feature type="compositionally biased region" description="Basic and acidic residues" evidence="3">
    <location>
        <begin position="1678"/>
        <end position="1687"/>
    </location>
</feature>
<feature type="coiled-coil region" evidence="2">
    <location>
        <begin position="1727"/>
        <end position="1765"/>
    </location>
</feature>
<organism evidence="5 6">
    <name type="scientific">Tanacetum coccineum</name>
    <dbReference type="NCBI Taxonomy" id="301880"/>
    <lineage>
        <taxon>Eukaryota</taxon>
        <taxon>Viridiplantae</taxon>
        <taxon>Streptophyta</taxon>
        <taxon>Embryophyta</taxon>
        <taxon>Tracheophyta</taxon>
        <taxon>Spermatophyta</taxon>
        <taxon>Magnoliopsida</taxon>
        <taxon>eudicotyledons</taxon>
        <taxon>Gunneridae</taxon>
        <taxon>Pentapetalae</taxon>
        <taxon>asterids</taxon>
        <taxon>campanulids</taxon>
        <taxon>Asterales</taxon>
        <taxon>Asteraceae</taxon>
        <taxon>Asteroideae</taxon>
        <taxon>Anthemideae</taxon>
        <taxon>Anthemidinae</taxon>
        <taxon>Tanacetum</taxon>
    </lineage>
</organism>
<feature type="compositionally biased region" description="Polar residues" evidence="3">
    <location>
        <begin position="538"/>
        <end position="561"/>
    </location>
</feature>
<feature type="compositionally biased region" description="Polar residues" evidence="3">
    <location>
        <begin position="1665"/>
        <end position="1677"/>
    </location>
</feature>
<dbReference type="Pfam" id="PF00098">
    <property type="entry name" value="zf-CCHC"/>
    <property type="match status" value="1"/>
</dbReference>
<dbReference type="SUPFAM" id="SSF56672">
    <property type="entry name" value="DNA/RNA polymerases"/>
    <property type="match status" value="1"/>
</dbReference>
<evidence type="ECO:0000313" key="6">
    <source>
        <dbReference type="Proteomes" id="UP001151760"/>
    </source>
</evidence>
<feature type="region of interest" description="Disordered" evidence="3">
    <location>
        <begin position="1268"/>
        <end position="1294"/>
    </location>
</feature>
<accession>A0ABQ5GI60</accession>
<dbReference type="CDD" id="cd09272">
    <property type="entry name" value="RNase_HI_RT_Ty1"/>
    <property type="match status" value="1"/>
</dbReference>
<keyword evidence="2" id="KW-0175">Coiled coil</keyword>
<comment type="caution">
    <text evidence="5">The sequence shown here is derived from an EMBL/GenBank/DDBJ whole genome shotgun (WGS) entry which is preliminary data.</text>
</comment>
<feature type="compositionally biased region" description="Polar residues" evidence="3">
    <location>
        <begin position="625"/>
        <end position="635"/>
    </location>
</feature>
<proteinExistence type="predicted"/>
<dbReference type="InterPro" id="IPR036875">
    <property type="entry name" value="Znf_CCHC_sf"/>
</dbReference>
<keyword evidence="1" id="KW-0862">Zinc</keyword>
<feature type="coiled-coil region" evidence="2">
    <location>
        <begin position="406"/>
        <end position="447"/>
    </location>
</feature>
<dbReference type="Pfam" id="PF14223">
    <property type="entry name" value="Retrotran_gag_2"/>
    <property type="match status" value="1"/>
</dbReference>
<dbReference type="PANTHER" id="PTHR11439:SF495">
    <property type="entry name" value="REVERSE TRANSCRIPTASE, RNA-DEPENDENT DNA POLYMERASE-RELATED"/>
    <property type="match status" value="1"/>
</dbReference>
<dbReference type="SMART" id="SM00343">
    <property type="entry name" value="ZnF_C2HC"/>
    <property type="match status" value="2"/>
</dbReference>
<feature type="region of interest" description="Disordered" evidence="3">
    <location>
        <begin position="619"/>
        <end position="639"/>
    </location>
</feature>